<evidence type="ECO:0000256" key="5">
    <source>
        <dbReference type="ARBA" id="ARBA00023136"/>
    </source>
</evidence>
<feature type="domain" description="ABC3 transporter permease C-terminal" evidence="7">
    <location>
        <begin position="267"/>
        <end position="380"/>
    </location>
</feature>
<feature type="transmembrane region" description="Helical" evidence="6">
    <location>
        <begin position="813"/>
        <end position="838"/>
    </location>
</feature>
<sequence length="851" mass="89247">MRAMIAAARVGLIEMAGDWKRFWLLILCLAVGTALIAGVSSVSGAITRAVDQNAAVLMGGDLELTRSDRAANADELALFERFGRVAALTETNLSAESDTSEAFVDLVAAGPGYPLLGQLDTSATDAATTPFAALGEVEDTFGALVDPVMLDQLGLRTGDIIRIGGTDFEVRGTLGALPDGPVRGFRLGLTALINSDGFAKISDRTSPLPGLGTNFRYKLLLSELAIEPARAELVAALDDAGWEIRSALDGLGPMLRYYQLFTGFLVVVGLGSLLIGGVSVWSVMSAYVAERSGVIAVLRSLGASRARVMVHFLVQVLALALIGVGIGVAIGAGIGFLVLPVVGEAIGVALDGGLDVAALLVAAAVGLLTAFAFSYLPLVQAQMVSPASLFRARGLGAPPIRWRRLVASPALWPLVIAIAAFFWLAVILTGDVLLVLAFAAACLLATLLFQFGSRFVLHRIPHTGEPGWMPLRQALRAMSGSVRASAAVVTAVGLAVLILVVVQILAVNLRNEFLGASVFDAPTLVASDLFEDEAESLNLLVGPEHGIAQVVTTPMLRGALTAINDRPIGQLQANGPEAAFLLSGEIPMTYRNVLPPASRVVEGQWWGPDYAGEPLVSLHQNLRQGLGLKLGDTVSFDIFGDTVTARIASFRDYAWQGGIDFLVSFSPGTLDLYPSTLLAAVTAERGREEEVERFLAAEFIDIKFIAIGATLERITAALGQLSLAVAAVGGIAVSNGLLILIGSLASGRRQRETDAVITRVLGARRGDILATALLQFLLLAAFAALLAIPAGLATAWMLSSILLNVAFTLDPTTVLLVALGVVVVTAILGATTLLRVLARRPALLLREMQSI</sequence>
<keyword evidence="5 6" id="KW-0472">Membrane</keyword>
<feature type="transmembrane region" description="Helical" evidence="6">
    <location>
        <begin position="768"/>
        <end position="793"/>
    </location>
</feature>
<evidence type="ECO:0000256" key="4">
    <source>
        <dbReference type="ARBA" id="ARBA00022989"/>
    </source>
</evidence>
<evidence type="ECO:0000313" key="8">
    <source>
        <dbReference type="EMBL" id="VDS04267.1"/>
    </source>
</evidence>
<gene>
    <name evidence="8" type="primary">ytrF</name>
    <name evidence="8" type="ORF">DEVEQU_01400</name>
</gene>
<dbReference type="AlphaFoldDB" id="A0A3S4DPL3"/>
<dbReference type="EMBL" id="UZWD01000022">
    <property type="protein sequence ID" value="VDS04267.1"/>
    <property type="molecule type" value="Genomic_DNA"/>
</dbReference>
<dbReference type="InterPro" id="IPR038766">
    <property type="entry name" value="Membrane_comp_ABC_pdt"/>
</dbReference>
<feature type="transmembrane region" description="Helical" evidence="6">
    <location>
        <begin position="721"/>
        <end position="747"/>
    </location>
</feature>
<evidence type="ECO:0000256" key="6">
    <source>
        <dbReference type="SAM" id="Phobius"/>
    </source>
</evidence>
<dbReference type="InterPro" id="IPR003838">
    <property type="entry name" value="ABC3_permease_C"/>
</dbReference>
<comment type="subcellular location">
    <subcellularLocation>
        <location evidence="1">Cell membrane</location>
        <topology evidence="1">Multi-pass membrane protein</topology>
    </subcellularLocation>
</comment>
<feature type="transmembrane region" description="Helical" evidence="6">
    <location>
        <begin position="432"/>
        <end position="451"/>
    </location>
</feature>
<accession>A0A3S4DPL3</accession>
<feature type="domain" description="ABC3 transporter permease C-terminal" evidence="7">
    <location>
        <begin position="730"/>
        <end position="838"/>
    </location>
</feature>
<proteinExistence type="predicted"/>
<reference evidence="8 9" key="1">
    <citation type="submission" date="2018-12" db="EMBL/GenBank/DDBJ databases">
        <authorList>
            <person name="Criscuolo A."/>
        </authorList>
    </citation>
    <scope>NUCLEOTIDE SEQUENCE [LARGE SCALE GENOMIC DNA]</scope>
    <source>
        <strain evidence="8">ACIP1116281</strain>
    </source>
</reference>
<dbReference type="RefSeq" id="WP_126149857.1">
    <property type="nucleotide sequence ID" value="NZ_JBHTMH010000003.1"/>
</dbReference>
<dbReference type="Pfam" id="PF02687">
    <property type="entry name" value="FtsX"/>
    <property type="match status" value="2"/>
</dbReference>
<evidence type="ECO:0000256" key="3">
    <source>
        <dbReference type="ARBA" id="ARBA00022692"/>
    </source>
</evidence>
<organism evidence="8 9">
    <name type="scientific">Devosia equisanguinis</name>
    <dbReference type="NCBI Taxonomy" id="2490941"/>
    <lineage>
        <taxon>Bacteria</taxon>
        <taxon>Pseudomonadati</taxon>
        <taxon>Pseudomonadota</taxon>
        <taxon>Alphaproteobacteria</taxon>
        <taxon>Hyphomicrobiales</taxon>
        <taxon>Devosiaceae</taxon>
        <taxon>Devosia</taxon>
    </lineage>
</organism>
<evidence type="ECO:0000256" key="1">
    <source>
        <dbReference type="ARBA" id="ARBA00004651"/>
    </source>
</evidence>
<feature type="transmembrane region" description="Helical" evidence="6">
    <location>
        <begin position="264"/>
        <end position="289"/>
    </location>
</feature>
<dbReference type="Proteomes" id="UP000268844">
    <property type="component" value="Unassembled WGS sequence"/>
</dbReference>
<keyword evidence="9" id="KW-1185">Reference proteome</keyword>
<feature type="transmembrane region" description="Helical" evidence="6">
    <location>
        <begin position="310"/>
        <end position="339"/>
    </location>
</feature>
<evidence type="ECO:0000259" key="7">
    <source>
        <dbReference type="Pfam" id="PF02687"/>
    </source>
</evidence>
<keyword evidence="4 6" id="KW-1133">Transmembrane helix</keyword>
<dbReference type="PANTHER" id="PTHR30287">
    <property type="entry name" value="MEMBRANE COMPONENT OF PREDICTED ABC SUPERFAMILY METABOLITE UPTAKE TRANSPORTER"/>
    <property type="match status" value="1"/>
</dbReference>
<dbReference type="PANTHER" id="PTHR30287:SF1">
    <property type="entry name" value="INNER MEMBRANE PROTEIN"/>
    <property type="match status" value="1"/>
</dbReference>
<keyword evidence="2" id="KW-1003">Cell membrane</keyword>
<keyword evidence="3 6" id="KW-0812">Transmembrane</keyword>
<evidence type="ECO:0000256" key="2">
    <source>
        <dbReference type="ARBA" id="ARBA00022475"/>
    </source>
</evidence>
<protein>
    <submittedName>
        <fullName evidence="8">ABC transporter permease YtrF</fullName>
    </submittedName>
</protein>
<dbReference type="OrthoDB" id="9775544at2"/>
<dbReference type="GO" id="GO:0005886">
    <property type="term" value="C:plasma membrane"/>
    <property type="evidence" value="ECO:0007669"/>
    <property type="project" value="UniProtKB-SubCell"/>
</dbReference>
<evidence type="ECO:0000313" key="9">
    <source>
        <dbReference type="Proteomes" id="UP000268844"/>
    </source>
</evidence>
<feature type="transmembrane region" description="Helical" evidence="6">
    <location>
        <begin position="405"/>
        <end position="426"/>
    </location>
</feature>
<feature type="transmembrane region" description="Helical" evidence="6">
    <location>
        <begin position="359"/>
        <end position="384"/>
    </location>
</feature>
<feature type="transmembrane region" description="Helical" evidence="6">
    <location>
        <begin position="482"/>
        <end position="506"/>
    </location>
</feature>
<name>A0A3S4DPL3_9HYPH</name>